<dbReference type="PANTHER" id="PTHR38471">
    <property type="entry name" value="FOUR HELIX BUNDLE PROTEIN"/>
    <property type="match status" value="1"/>
</dbReference>
<dbReference type="NCBIfam" id="TIGR02436">
    <property type="entry name" value="four helix bundle protein"/>
    <property type="match status" value="2"/>
</dbReference>
<keyword evidence="3" id="KW-1185">Reference proteome</keyword>
<reference evidence="2 3" key="1">
    <citation type="submission" date="2024-03" db="EMBL/GenBank/DDBJ databases">
        <title>Human intestinal bacterial collection.</title>
        <authorList>
            <person name="Pauvert C."/>
            <person name="Hitch T.C.A."/>
            <person name="Clavel T."/>
        </authorList>
    </citation>
    <scope>NUCLEOTIDE SEQUENCE [LARGE SCALE GENOMIC DNA]</scope>
    <source>
        <strain evidence="2 3">CLA-SR-H024</strain>
    </source>
</reference>
<dbReference type="InterPro" id="IPR036583">
    <property type="entry name" value="23S_rRNA_IVS_sf"/>
</dbReference>
<evidence type="ECO:0000256" key="1">
    <source>
        <dbReference type="SAM" id="MobiDB-lite"/>
    </source>
</evidence>
<protein>
    <submittedName>
        <fullName evidence="2">Four helix bundle protein</fullName>
    </submittedName>
</protein>
<dbReference type="Proteomes" id="UP001465426">
    <property type="component" value="Unassembled WGS sequence"/>
</dbReference>
<sequence>MNNIVEQIQKSYQAERIRVSYCVFDIGTYLKDLAEKGLIWVLKDQKNISDPEKILIEHYLNEYRANQIYDNLEEFLNIQSPKNLSAAISRKPSQSTTPSKEKQTKKRQHLEVRDVKQFIGYKKAKELEKKIIELCQNFPSYEVDHIVNQIERSACSIKDSIEMGEQIYVGEKFNQYSIAIGSAKETTAWLQMSLGQKYITQVQFDELDNLTTQVVRILTKNLSNIKEKEGKGMDLPNPFTPNVKNFGAYNNALLLVEKIYEITRKPEFWKEKNLVKKMRKRATSSVANIAEGHQLYIPKKFRFFNDSMKALDGLDSSLETSLIKGIVPEKELKEIDDLRISIRNVLSTKMANISDGKGASI</sequence>
<dbReference type="Pfam" id="PF05635">
    <property type="entry name" value="23S_rRNA_IVP"/>
    <property type="match status" value="2"/>
</dbReference>
<dbReference type="SUPFAM" id="SSF158446">
    <property type="entry name" value="IVS-encoded protein-like"/>
    <property type="match status" value="2"/>
</dbReference>
<feature type="region of interest" description="Disordered" evidence="1">
    <location>
        <begin position="87"/>
        <end position="107"/>
    </location>
</feature>
<name>A0ABV1F296_9BACI</name>
<dbReference type="InterPro" id="IPR012657">
    <property type="entry name" value="23S_rRNA-intervening_sequence"/>
</dbReference>
<dbReference type="EMBL" id="JBBMFN010000032">
    <property type="protein sequence ID" value="MEQ2466703.1"/>
    <property type="molecule type" value="Genomic_DNA"/>
</dbReference>
<dbReference type="PANTHER" id="PTHR38471:SF2">
    <property type="entry name" value="FOUR HELIX BUNDLE PROTEIN"/>
    <property type="match status" value="1"/>
</dbReference>
<dbReference type="Gene3D" id="1.20.1440.60">
    <property type="entry name" value="23S rRNA-intervening sequence"/>
    <property type="match status" value="2"/>
</dbReference>
<comment type="caution">
    <text evidence="2">The sequence shown here is derived from an EMBL/GenBank/DDBJ whole genome shotgun (WGS) entry which is preliminary data.</text>
</comment>
<gene>
    <name evidence="2" type="ORF">WMO63_13645</name>
</gene>
<proteinExistence type="predicted"/>
<dbReference type="RefSeq" id="WP_349204957.1">
    <property type="nucleotide sequence ID" value="NZ_JBBMFN010000032.1"/>
</dbReference>
<accession>A0ABV1F296</accession>
<evidence type="ECO:0000313" key="2">
    <source>
        <dbReference type="EMBL" id="MEQ2466703.1"/>
    </source>
</evidence>
<evidence type="ECO:0000313" key="3">
    <source>
        <dbReference type="Proteomes" id="UP001465426"/>
    </source>
</evidence>
<organism evidence="2 3">
    <name type="scientific">Niallia hominis</name>
    <dbReference type="NCBI Taxonomy" id="3133173"/>
    <lineage>
        <taxon>Bacteria</taxon>
        <taxon>Bacillati</taxon>
        <taxon>Bacillota</taxon>
        <taxon>Bacilli</taxon>
        <taxon>Bacillales</taxon>
        <taxon>Bacillaceae</taxon>
        <taxon>Niallia</taxon>
    </lineage>
</organism>